<organism evidence="2">
    <name type="scientific">Oryza meridionalis</name>
    <dbReference type="NCBI Taxonomy" id="40149"/>
    <lineage>
        <taxon>Eukaryota</taxon>
        <taxon>Viridiplantae</taxon>
        <taxon>Streptophyta</taxon>
        <taxon>Embryophyta</taxon>
        <taxon>Tracheophyta</taxon>
        <taxon>Spermatophyta</taxon>
        <taxon>Magnoliopsida</taxon>
        <taxon>Liliopsida</taxon>
        <taxon>Poales</taxon>
        <taxon>Poaceae</taxon>
        <taxon>BOP clade</taxon>
        <taxon>Oryzoideae</taxon>
        <taxon>Oryzeae</taxon>
        <taxon>Oryzinae</taxon>
        <taxon>Oryza</taxon>
    </lineage>
</organism>
<dbReference type="HOGENOM" id="CLU_2562207_0_0_1"/>
<feature type="region of interest" description="Disordered" evidence="1">
    <location>
        <begin position="1"/>
        <end position="23"/>
    </location>
</feature>
<proteinExistence type="predicted"/>
<keyword evidence="3" id="KW-1185">Reference proteome</keyword>
<dbReference type="AlphaFoldDB" id="A0A0E0F5M9"/>
<evidence type="ECO:0000313" key="2">
    <source>
        <dbReference type="EnsemblPlants" id="OMERI11G11010.1"/>
    </source>
</evidence>
<evidence type="ECO:0000313" key="3">
    <source>
        <dbReference type="Proteomes" id="UP000008021"/>
    </source>
</evidence>
<accession>A0A0E0F5M9</accession>
<reference evidence="2" key="2">
    <citation type="submission" date="2018-05" db="EMBL/GenBank/DDBJ databases">
        <title>OmerRS3 (Oryza meridionalis Reference Sequence Version 3).</title>
        <authorList>
            <person name="Zhang J."/>
            <person name="Kudrna D."/>
            <person name="Lee S."/>
            <person name="Talag J."/>
            <person name="Welchert J."/>
            <person name="Wing R.A."/>
        </authorList>
    </citation>
    <scope>NUCLEOTIDE SEQUENCE [LARGE SCALE GENOMIC DNA]</scope>
    <source>
        <strain evidence="2">cv. OR44</strain>
    </source>
</reference>
<dbReference type="Gramene" id="OMERI11G11010.1">
    <property type="protein sequence ID" value="OMERI11G11010.1"/>
    <property type="gene ID" value="OMERI11G11010"/>
</dbReference>
<name>A0A0E0F5M9_9ORYZ</name>
<protein>
    <submittedName>
        <fullName evidence="2">Uncharacterized protein</fullName>
    </submittedName>
</protein>
<dbReference type="Proteomes" id="UP000008021">
    <property type="component" value="Chromosome 11"/>
</dbReference>
<evidence type="ECO:0000256" key="1">
    <source>
        <dbReference type="SAM" id="MobiDB-lite"/>
    </source>
</evidence>
<dbReference type="EnsemblPlants" id="OMERI11G11010.1">
    <property type="protein sequence ID" value="OMERI11G11010.1"/>
    <property type="gene ID" value="OMERI11G11010"/>
</dbReference>
<sequence length="82" mass="8868">MEESKSGQPAMDPTRLDPSQRSCGSCSRSCGLLHMTSWNQYAAAYGAASRRPWMKTSPREDGGRGYALPRRGSATPSASRCV</sequence>
<reference evidence="2" key="1">
    <citation type="submission" date="2015-04" db="UniProtKB">
        <authorList>
            <consortium name="EnsemblPlants"/>
        </authorList>
    </citation>
    <scope>IDENTIFICATION</scope>
</reference>
<feature type="region of interest" description="Disordered" evidence="1">
    <location>
        <begin position="46"/>
        <end position="82"/>
    </location>
</feature>